<dbReference type="AlphaFoldDB" id="A0A1H6K0C6"/>
<keyword evidence="1" id="KW-0812">Transmembrane</keyword>
<protein>
    <submittedName>
        <fullName evidence="2">Uncharacterized protein</fullName>
    </submittedName>
</protein>
<evidence type="ECO:0000256" key="1">
    <source>
        <dbReference type="SAM" id="Phobius"/>
    </source>
</evidence>
<name>A0A1H6K0C6_9GAMM</name>
<dbReference type="EMBL" id="CDSC02000072">
    <property type="protein sequence ID" value="SEH65016.1"/>
    <property type="molecule type" value="Genomic_DNA"/>
</dbReference>
<evidence type="ECO:0000313" key="3">
    <source>
        <dbReference type="Proteomes" id="UP000198988"/>
    </source>
</evidence>
<proteinExistence type="predicted"/>
<reference evidence="3" key="1">
    <citation type="submission" date="2016-06" db="EMBL/GenBank/DDBJ databases">
        <authorList>
            <person name="Petersen J."/>
            <person name="Sayavedra L."/>
        </authorList>
    </citation>
    <scope>NUCLEOTIDE SEQUENCE [LARGE SCALE GENOMIC DNA]</scope>
    <source>
        <strain evidence="3">BazSymA</strain>
    </source>
</reference>
<dbReference type="Proteomes" id="UP000198988">
    <property type="component" value="Unassembled WGS sequence"/>
</dbReference>
<organism evidence="2 3">
    <name type="scientific">Bathymodiolus azoricus thioautotrophic gill symbiont</name>
    <dbReference type="NCBI Taxonomy" id="235205"/>
    <lineage>
        <taxon>Bacteria</taxon>
        <taxon>Pseudomonadati</taxon>
        <taxon>Pseudomonadota</taxon>
        <taxon>Gammaproteobacteria</taxon>
        <taxon>sulfur-oxidizing symbionts</taxon>
    </lineage>
</organism>
<evidence type="ECO:0000313" key="2">
    <source>
        <dbReference type="EMBL" id="SEH65016.1"/>
    </source>
</evidence>
<feature type="transmembrane region" description="Helical" evidence="1">
    <location>
        <begin position="25"/>
        <end position="58"/>
    </location>
</feature>
<gene>
    <name evidence="2" type="ORF">BAZSYMA_ACONTIG72579_3</name>
</gene>
<keyword evidence="1" id="KW-0472">Membrane</keyword>
<accession>A0A1H6K0C6</accession>
<keyword evidence="1" id="KW-1133">Transmembrane helix</keyword>
<sequence>MADCCASANCACKSSLSGKLEAFLIAASISAVVASFLFLVSFFTVVVVFFLLCVCFFVIF</sequence>